<dbReference type="InterPro" id="IPR001258">
    <property type="entry name" value="NHL_repeat"/>
</dbReference>
<dbReference type="InterPro" id="IPR011042">
    <property type="entry name" value="6-blade_b-propeller_TolB-like"/>
</dbReference>
<dbReference type="SUPFAM" id="SSF101898">
    <property type="entry name" value="NHL repeat"/>
    <property type="match status" value="1"/>
</dbReference>
<dbReference type="InterPro" id="IPR012854">
    <property type="entry name" value="Cu_amine_oxidase-like_N"/>
</dbReference>
<dbReference type="Pfam" id="PF25021">
    <property type="entry name" value="TEN_NHL"/>
    <property type="match status" value="1"/>
</dbReference>
<feature type="domain" description="Copper amine oxidase-like N-terminal" evidence="4">
    <location>
        <begin position="425"/>
        <end position="530"/>
    </location>
</feature>
<evidence type="ECO:0000256" key="3">
    <source>
        <dbReference type="SAM" id="SignalP"/>
    </source>
</evidence>
<evidence type="ECO:0000256" key="1">
    <source>
        <dbReference type="ARBA" id="ARBA00022737"/>
    </source>
</evidence>
<feature type="signal peptide" evidence="3">
    <location>
        <begin position="1"/>
        <end position="27"/>
    </location>
</feature>
<dbReference type="PANTHER" id="PTHR13833">
    <property type="match status" value="1"/>
</dbReference>
<gene>
    <name evidence="6" type="ORF">I8J30_01290</name>
</gene>
<proteinExistence type="predicted"/>
<dbReference type="Proteomes" id="UP000673394">
    <property type="component" value="Unassembled WGS sequence"/>
</dbReference>
<reference evidence="6 7" key="1">
    <citation type="submission" date="2021-04" db="EMBL/GenBank/DDBJ databases">
        <title>Paenibacillus sp. DLE-14 whole genome sequence.</title>
        <authorList>
            <person name="Ham Y.J."/>
        </authorList>
    </citation>
    <scope>NUCLEOTIDE SEQUENCE [LARGE SCALE GENOMIC DNA]</scope>
    <source>
        <strain evidence="6 7">DLE-14</strain>
    </source>
</reference>
<sequence>MINKQKTAALTLAAAVLLGSFSGSAHAASSTSAAAAADSVLRNKPLYEVYTAAGTGASELTNGKPAAAAFREPTSLLYDSGADAFLVADSRNQNLRVVTPSQTATAAGIYIGDDELNSPMGSLLDGSAAEAAFNRPSGLAEDASGAVYVADAENNAIRKITNEGKVITIAGNGVMGSADGSGEAARFYHPLDVAVSGDGVIYVADTLNHVIRQIKAGKVTTLNAASTRIVEYFPGVVEGVGDYADGPLSQAKFNEPSGLALDAKGNLYVSDTGNNRIRYIDFKTQTVTTVAGGVTGTAVSYETNDPYSAGGYADGHAASAKFQTPRGLVVTPEGGVLIADSLNHVIRYLYKGMVSTIAGTPGEEGRTSGVAGSATLNRPTDVALMEHGAFAIADAGSNTIRVVIPYTVPEQLKADGRIHLLYHQNVLDANVAPTIKAGTTFVPLRVLTEKLGFKVNYAGGSAVLEQNGVSYTVKSGSAQIVKKLPSGATETLTLRSATFTSDSRLFLPVRFFAEELGLDVQWLSDTRAVLLRDKKF</sequence>
<dbReference type="InterPro" id="IPR036582">
    <property type="entry name" value="Mao_N_sf"/>
</dbReference>
<dbReference type="PROSITE" id="PS51125">
    <property type="entry name" value="NHL"/>
    <property type="match status" value="2"/>
</dbReference>
<evidence type="ECO:0000259" key="4">
    <source>
        <dbReference type="Pfam" id="PF07833"/>
    </source>
</evidence>
<protein>
    <submittedName>
        <fullName evidence="6">Copper amine oxidase</fullName>
    </submittedName>
</protein>
<dbReference type="EMBL" id="JAGKSP010000001">
    <property type="protein sequence ID" value="MBP3961328.1"/>
    <property type="molecule type" value="Genomic_DNA"/>
</dbReference>
<dbReference type="RefSeq" id="WP_210654720.1">
    <property type="nucleotide sequence ID" value="NZ_JAGKSP010000001.1"/>
</dbReference>
<dbReference type="PANTHER" id="PTHR13833:SF71">
    <property type="entry name" value="NHL DOMAIN-CONTAINING PROTEIN"/>
    <property type="match status" value="1"/>
</dbReference>
<organism evidence="6 7">
    <name type="scientific">Paenibacillus lignilyticus</name>
    <dbReference type="NCBI Taxonomy" id="1172615"/>
    <lineage>
        <taxon>Bacteria</taxon>
        <taxon>Bacillati</taxon>
        <taxon>Bacillota</taxon>
        <taxon>Bacilli</taxon>
        <taxon>Bacillales</taxon>
        <taxon>Paenibacillaceae</taxon>
        <taxon>Paenibacillus</taxon>
    </lineage>
</organism>
<keyword evidence="3" id="KW-0732">Signal</keyword>
<feature type="repeat" description="NHL" evidence="2">
    <location>
        <begin position="133"/>
        <end position="163"/>
    </location>
</feature>
<accession>A0ABS5C5Q5</accession>
<comment type="caution">
    <text evidence="6">The sequence shown here is derived from an EMBL/GenBank/DDBJ whole genome shotgun (WGS) entry which is preliminary data.</text>
</comment>
<dbReference type="Gene3D" id="3.30.457.10">
    <property type="entry name" value="Copper amine oxidase-like, N-terminal domain"/>
    <property type="match status" value="1"/>
</dbReference>
<evidence type="ECO:0000256" key="2">
    <source>
        <dbReference type="PROSITE-ProRule" id="PRU00504"/>
    </source>
</evidence>
<feature type="chain" id="PRO_5046543955" evidence="3">
    <location>
        <begin position="28"/>
        <end position="536"/>
    </location>
</feature>
<feature type="domain" description="Teneurin NHL" evidence="5">
    <location>
        <begin position="126"/>
        <end position="348"/>
    </location>
</feature>
<keyword evidence="7" id="KW-1185">Reference proteome</keyword>
<name>A0ABS5C5Q5_9BACL</name>
<evidence type="ECO:0000313" key="6">
    <source>
        <dbReference type="EMBL" id="MBP3961328.1"/>
    </source>
</evidence>
<dbReference type="SUPFAM" id="SSF55383">
    <property type="entry name" value="Copper amine oxidase, domain N"/>
    <property type="match status" value="1"/>
</dbReference>
<dbReference type="InterPro" id="IPR056822">
    <property type="entry name" value="TEN_NHL"/>
</dbReference>
<evidence type="ECO:0000313" key="7">
    <source>
        <dbReference type="Proteomes" id="UP000673394"/>
    </source>
</evidence>
<dbReference type="Pfam" id="PF07833">
    <property type="entry name" value="Cu_amine_oxidN1"/>
    <property type="match status" value="1"/>
</dbReference>
<keyword evidence="1" id="KW-0677">Repeat</keyword>
<dbReference type="Gene3D" id="2.120.10.30">
    <property type="entry name" value="TolB, C-terminal domain"/>
    <property type="match status" value="4"/>
</dbReference>
<evidence type="ECO:0000259" key="5">
    <source>
        <dbReference type="Pfam" id="PF25021"/>
    </source>
</evidence>
<feature type="repeat" description="NHL" evidence="2">
    <location>
        <begin position="253"/>
        <end position="283"/>
    </location>
</feature>